<accession>A0ACC3NLD2</accession>
<evidence type="ECO:0000313" key="1">
    <source>
        <dbReference type="EMBL" id="KAK3719010.1"/>
    </source>
</evidence>
<keyword evidence="2" id="KW-1185">Reference proteome</keyword>
<evidence type="ECO:0000313" key="2">
    <source>
        <dbReference type="Proteomes" id="UP001281147"/>
    </source>
</evidence>
<gene>
    <name evidence="1" type="ORF">LTR37_004573</name>
</gene>
<comment type="caution">
    <text evidence="1">The sequence shown here is derived from an EMBL/GenBank/DDBJ whole genome shotgun (WGS) entry which is preliminary data.</text>
</comment>
<reference evidence="1" key="1">
    <citation type="submission" date="2023-07" db="EMBL/GenBank/DDBJ databases">
        <title>Black Yeasts Isolated from many extreme environments.</title>
        <authorList>
            <person name="Coleine C."/>
            <person name="Stajich J.E."/>
            <person name="Selbmann L."/>
        </authorList>
    </citation>
    <scope>NUCLEOTIDE SEQUENCE</scope>
    <source>
        <strain evidence="1">CCFEE 5714</strain>
    </source>
</reference>
<dbReference type="EMBL" id="JAUTXU010000028">
    <property type="protein sequence ID" value="KAK3719010.1"/>
    <property type="molecule type" value="Genomic_DNA"/>
</dbReference>
<organism evidence="1 2">
    <name type="scientific">Vermiconidia calcicola</name>
    <dbReference type="NCBI Taxonomy" id="1690605"/>
    <lineage>
        <taxon>Eukaryota</taxon>
        <taxon>Fungi</taxon>
        <taxon>Dikarya</taxon>
        <taxon>Ascomycota</taxon>
        <taxon>Pezizomycotina</taxon>
        <taxon>Dothideomycetes</taxon>
        <taxon>Dothideomycetidae</taxon>
        <taxon>Mycosphaerellales</taxon>
        <taxon>Extremaceae</taxon>
        <taxon>Vermiconidia</taxon>
    </lineage>
</organism>
<name>A0ACC3NLD2_9PEZI</name>
<proteinExistence type="predicted"/>
<sequence>MYPTPTSPTLVVPSRVRTLDPAWADCDAALEGLLDPPIALAEQTTITRPPNENGLTYLADSIKTTSSGLSTQETSTAGKASPGITNDPLGPLRSALDPGPELGTSSTKPSYRAAGESDSHRSIVTVRHTTYHYTDNAPSHVRSRSISELLGRPHFEGEPTGPLGGPPSISSTTYAEDMSEIFLENSKSSYIVGGQTFAPGSPITLGGESSVVTYRMLTSSSQTFIAVGTTTTVPLDDKASSSPISAFIEASRGNFVLHGATLQSGESVTIGSSSSKSTLRMTTGRNPPELVVDESVTIPLEPAATCNNSSLPAKTSLPAIIRASTSRDSVPSPSSLSSNTSTKTSSSGGVDSMPAFCLCVLLLFLTGCILAC</sequence>
<protein>
    <submittedName>
        <fullName evidence="1">Uncharacterized protein</fullName>
    </submittedName>
</protein>
<dbReference type="Proteomes" id="UP001281147">
    <property type="component" value="Unassembled WGS sequence"/>
</dbReference>